<evidence type="ECO:0000256" key="2">
    <source>
        <dbReference type="ARBA" id="ARBA00008806"/>
    </source>
</evidence>
<dbReference type="InterPro" id="IPR027417">
    <property type="entry name" value="P-loop_NTPase"/>
</dbReference>
<dbReference type="SUPFAM" id="SSF52540">
    <property type="entry name" value="P-loop containing nucleoside triphosphate hydrolases"/>
    <property type="match status" value="1"/>
</dbReference>
<dbReference type="Pfam" id="PF02534">
    <property type="entry name" value="T4SS-DNA_transf"/>
    <property type="match status" value="1"/>
</dbReference>
<evidence type="ECO:0000256" key="5">
    <source>
        <dbReference type="ARBA" id="ARBA00022989"/>
    </source>
</evidence>
<sequence length="579" mass="65483">MLEIKEHARTIILTLLGLAVLFMVGDKISWQIRTDLAAGMSWMDVSDRFWLDLTADPLHVSLHKADMLAGLGTVGLGLFAWMYRVSTRLNTRPGEEHGSARWGTHRDIAGFEDPIRSHNIFFTMTERISINTRKTLRNLNVLLFGSSGSGKTRYYVKPNILNADMNFACTDPKGELDRDTAALMEQRGYKVNRLDLIHLKRSDGFNPMRYLDPDEPEPSILRLTENIIANTTGDKKDSDGFWERAEKALLTALITWVYYTEEGQSTDERGRIVDNRCLNKVTDMVGQMNASEQNEDKEFIVDAYFAEAAIEAENCRQHPEEYDEDTCRMLDGLRFACTQYRTFLQGAGETKKSIIISLGVRLAPMQVGNLRDILDHDDFDLERLDEGRRIVYLELSDTESTFSFLAAVFYQSLFETLVRKADRAGGQLQRDVHCMLDEFANIGKIPNFVRLIATFRSRRISASIILQTLSQGKSLYKDDWETIMGNCDSQLFLGGNEQSTTEYVSKRIGNATIDVVETSESKGSSGSWTKSVRKNERALLTPDELGQLDGDKCVLMIRGVRPFLSRKINPNAKLPGKNG</sequence>
<evidence type="ECO:0000313" key="7">
    <source>
        <dbReference type="EMBL" id="NEG89837.1"/>
    </source>
</evidence>
<evidence type="ECO:0000313" key="8">
    <source>
        <dbReference type="Proteomes" id="UP000469194"/>
    </source>
</evidence>
<organism evidence="7 8">
    <name type="scientific">Bifidobacterium aerophilum</name>
    <dbReference type="NCBI Taxonomy" id="1798155"/>
    <lineage>
        <taxon>Bacteria</taxon>
        <taxon>Bacillati</taxon>
        <taxon>Actinomycetota</taxon>
        <taxon>Actinomycetes</taxon>
        <taxon>Bifidobacteriales</taxon>
        <taxon>Bifidobacteriaceae</taxon>
        <taxon>Bifidobacterium</taxon>
    </lineage>
</organism>
<dbReference type="InterPro" id="IPR003688">
    <property type="entry name" value="TraG/VirD4"/>
</dbReference>
<dbReference type="RefSeq" id="WP_163231508.1">
    <property type="nucleotide sequence ID" value="NZ_WHZW01000014.1"/>
</dbReference>
<dbReference type="CDD" id="cd01127">
    <property type="entry name" value="TrwB_TraG_TraD_VirD4"/>
    <property type="match status" value="1"/>
</dbReference>
<dbReference type="PANTHER" id="PTHR37937:SF1">
    <property type="entry name" value="CONJUGATIVE TRANSFER: DNA TRANSPORT"/>
    <property type="match status" value="1"/>
</dbReference>
<evidence type="ECO:0000256" key="4">
    <source>
        <dbReference type="ARBA" id="ARBA00022692"/>
    </source>
</evidence>
<comment type="similarity">
    <text evidence="2">Belongs to the VirD4/TraG family.</text>
</comment>
<reference evidence="7 8" key="1">
    <citation type="submission" date="2019-10" db="EMBL/GenBank/DDBJ databases">
        <title>Bifidobacterium from non-human primates.</title>
        <authorList>
            <person name="Modesto M."/>
        </authorList>
    </citation>
    <scope>NUCLEOTIDE SEQUENCE [LARGE SCALE GENOMIC DNA]</scope>
    <source>
        <strain evidence="7 8">TRE17</strain>
    </source>
</reference>
<dbReference type="Gene3D" id="3.40.50.300">
    <property type="entry name" value="P-loop containing nucleotide triphosphate hydrolases"/>
    <property type="match status" value="1"/>
</dbReference>
<dbReference type="NCBIfam" id="NF045973">
    <property type="entry name" value="conju_CD1115"/>
    <property type="match status" value="1"/>
</dbReference>
<keyword evidence="8" id="KW-1185">Reference proteome</keyword>
<proteinExistence type="inferred from homology"/>
<protein>
    <submittedName>
        <fullName evidence="7">TraM recognition domain-containing protein</fullName>
    </submittedName>
</protein>
<evidence type="ECO:0000256" key="6">
    <source>
        <dbReference type="ARBA" id="ARBA00023136"/>
    </source>
</evidence>
<keyword evidence="4" id="KW-0812">Transmembrane</keyword>
<dbReference type="Proteomes" id="UP000469194">
    <property type="component" value="Unassembled WGS sequence"/>
</dbReference>
<comment type="subcellular location">
    <subcellularLocation>
        <location evidence="1">Cell membrane</location>
        <topology evidence="1">Multi-pass membrane protein</topology>
    </subcellularLocation>
</comment>
<dbReference type="GO" id="GO:0005886">
    <property type="term" value="C:plasma membrane"/>
    <property type="evidence" value="ECO:0007669"/>
    <property type="project" value="UniProtKB-SubCell"/>
</dbReference>
<keyword evidence="5" id="KW-1133">Transmembrane helix</keyword>
<accession>A0A6N9Z555</accession>
<name>A0A6N9Z555_9BIFI</name>
<evidence type="ECO:0000256" key="3">
    <source>
        <dbReference type="ARBA" id="ARBA00022475"/>
    </source>
</evidence>
<keyword evidence="6" id="KW-0472">Membrane</keyword>
<keyword evidence="3" id="KW-1003">Cell membrane</keyword>
<gene>
    <name evidence="7" type="ORF">GFD25_07555</name>
</gene>
<dbReference type="EMBL" id="WHZW01000014">
    <property type="protein sequence ID" value="NEG89837.1"/>
    <property type="molecule type" value="Genomic_DNA"/>
</dbReference>
<evidence type="ECO:0000256" key="1">
    <source>
        <dbReference type="ARBA" id="ARBA00004651"/>
    </source>
</evidence>
<dbReference type="InterPro" id="IPR051539">
    <property type="entry name" value="T4SS-coupling_protein"/>
</dbReference>
<comment type="caution">
    <text evidence="7">The sequence shown here is derived from an EMBL/GenBank/DDBJ whole genome shotgun (WGS) entry which is preliminary data.</text>
</comment>
<dbReference type="AlphaFoldDB" id="A0A6N9Z555"/>
<dbReference type="PANTHER" id="PTHR37937">
    <property type="entry name" value="CONJUGATIVE TRANSFER: DNA TRANSPORT"/>
    <property type="match status" value="1"/>
</dbReference>